<keyword evidence="4" id="KW-0804">Transcription</keyword>
<dbReference type="Gene3D" id="1.10.10.10">
    <property type="entry name" value="Winged helix-like DNA-binding domain superfamily/Winged helix DNA-binding domain"/>
    <property type="match status" value="1"/>
</dbReference>
<dbReference type="InterPro" id="IPR039425">
    <property type="entry name" value="RNA_pol_sigma-70-like"/>
</dbReference>
<keyword evidence="2" id="KW-0805">Transcription regulation</keyword>
<feature type="domain" description="RNA polymerase sigma factor 70 region 4 type 2" evidence="6">
    <location>
        <begin position="125"/>
        <end position="176"/>
    </location>
</feature>
<dbReference type="Pfam" id="PF08281">
    <property type="entry name" value="Sigma70_r4_2"/>
    <property type="match status" value="1"/>
</dbReference>
<dbReference type="Pfam" id="PF04542">
    <property type="entry name" value="Sigma70_r2"/>
    <property type="match status" value="1"/>
</dbReference>
<dbReference type="EMBL" id="SRLC01000001">
    <property type="protein sequence ID" value="TGE25819.1"/>
    <property type="molecule type" value="Genomic_DNA"/>
</dbReference>
<evidence type="ECO:0000256" key="1">
    <source>
        <dbReference type="ARBA" id="ARBA00010641"/>
    </source>
</evidence>
<dbReference type="NCBIfam" id="TIGR02937">
    <property type="entry name" value="sigma70-ECF"/>
    <property type="match status" value="1"/>
</dbReference>
<sequence>MDSSHPSTALLLHRIATADDRRAFEQFFTLYYPRLLKFAQFYVKSRELAEEVVSDVFFKLWQKRATLPEVKNMDSYLYISIKNQSLNYLQKAENQPAIPLEDLPAYLSVETLTPERTLLVSELQAEIHRAVDKLPPQCKIIFKLIREDGLKYKEVAEILGISTKTIEVQIGIAIKKISVDLQAHLAARQAPPRVLRIAQALIPLLLAGAAG</sequence>
<dbReference type="GO" id="GO:0003677">
    <property type="term" value="F:DNA binding"/>
    <property type="evidence" value="ECO:0007669"/>
    <property type="project" value="InterPro"/>
</dbReference>
<dbReference type="PANTHER" id="PTHR43133">
    <property type="entry name" value="RNA POLYMERASE ECF-TYPE SIGMA FACTO"/>
    <property type="match status" value="1"/>
</dbReference>
<proteinExistence type="inferred from homology"/>
<dbReference type="InterPro" id="IPR014284">
    <property type="entry name" value="RNA_pol_sigma-70_dom"/>
</dbReference>
<accession>A0A4Z0Q8U9</accession>
<evidence type="ECO:0000259" key="5">
    <source>
        <dbReference type="Pfam" id="PF04542"/>
    </source>
</evidence>
<protein>
    <submittedName>
        <fullName evidence="7">RNA polymerase sigma-70 factor</fullName>
    </submittedName>
</protein>
<dbReference type="Gene3D" id="1.10.1740.10">
    <property type="match status" value="1"/>
</dbReference>
<evidence type="ECO:0000256" key="3">
    <source>
        <dbReference type="ARBA" id="ARBA00023082"/>
    </source>
</evidence>
<dbReference type="InterPro" id="IPR013325">
    <property type="entry name" value="RNA_pol_sigma_r2"/>
</dbReference>
<reference evidence="7 8" key="1">
    <citation type="submission" date="2019-04" db="EMBL/GenBank/DDBJ databases">
        <authorList>
            <person name="Feng G."/>
            <person name="Zhang J."/>
            <person name="Zhu H."/>
        </authorList>
    </citation>
    <scope>NUCLEOTIDE SEQUENCE [LARGE SCALE GENOMIC DNA]</scope>
    <source>
        <strain evidence="7 8">JCM 31653</strain>
    </source>
</reference>
<dbReference type="InterPro" id="IPR007627">
    <property type="entry name" value="RNA_pol_sigma70_r2"/>
</dbReference>
<name>A0A4Z0Q8U9_9BACT</name>
<dbReference type="OrthoDB" id="1524077at2"/>
<dbReference type="InterPro" id="IPR036388">
    <property type="entry name" value="WH-like_DNA-bd_sf"/>
</dbReference>
<dbReference type="InterPro" id="IPR013249">
    <property type="entry name" value="RNA_pol_sigma70_r4_t2"/>
</dbReference>
<dbReference type="GO" id="GO:0006352">
    <property type="term" value="P:DNA-templated transcription initiation"/>
    <property type="evidence" value="ECO:0007669"/>
    <property type="project" value="InterPro"/>
</dbReference>
<dbReference type="SUPFAM" id="SSF88659">
    <property type="entry name" value="Sigma3 and sigma4 domains of RNA polymerase sigma factors"/>
    <property type="match status" value="1"/>
</dbReference>
<keyword evidence="3" id="KW-0731">Sigma factor</keyword>
<comment type="similarity">
    <text evidence="1">Belongs to the sigma-70 factor family. ECF subfamily.</text>
</comment>
<dbReference type="GO" id="GO:0016987">
    <property type="term" value="F:sigma factor activity"/>
    <property type="evidence" value="ECO:0007669"/>
    <property type="project" value="UniProtKB-KW"/>
</dbReference>
<evidence type="ECO:0000259" key="6">
    <source>
        <dbReference type="Pfam" id="PF08281"/>
    </source>
</evidence>
<evidence type="ECO:0000256" key="4">
    <source>
        <dbReference type="ARBA" id="ARBA00023163"/>
    </source>
</evidence>
<dbReference type="AlphaFoldDB" id="A0A4Z0Q8U9"/>
<gene>
    <name evidence="7" type="ORF">E5K00_11695</name>
</gene>
<keyword evidence="8" id="KW-1185">Reference proteome</keyword>
<dbReference type="RefSeq" id="WP_135463395.1">
    <property type="nucleotide sequence ID" value="NZ_SRLC01000001.1"/>
</dbReference>
<evidence type="ECO:0000313" key="7">
    <source>
        <dbReference type="EMBL" id="TGE25819.1"/>
    </source>
</evidence>
<dbReference type="Proteomes" id="UP000297549">
    <property type="component" value="Unassembled WGS sequence"/>
</dbReference>
<feature type="domain" description="RNA polymerase sigma-70 region 2" evidence="5">
    <location>
        <begin position="28"/>
        <end position="92"/>
    </location>
</feature>
<organism evidence="7 8">
    <name type="scientific">Hymenobacter aquaticus</name>
    <dbReference type="NCBI Taxonomy" id="1867101"/>
    <lineage>
        <taxon>Bacteria</taxon>
        <taxon>Pseudomonadati</taxon>
        <taxon>Bacteroidota</taxon>
        <taxon>Cytophagia</taxon>
        <taxon>Cytophagales</taxon>
        <taxon>Hymenobacteraceae</taxon>
        <taxon>Hymenobacter</taxon>
    </lineage>
</organism>
<comment type="caution">
    <text evidence="7">The sequence shown here is derived from an EMBL/GenBank/DDBJ whole genome shotgun (WGS) entry which is preliminary data.</text>
</comment>
<dbReference type="InterPro" id="IPR014327">
    <property type="entry name" value="RNA_pol_sigma70_bacteroid"/>
</dbReference>
<evidence type="ECO:0000313" key="8">
    <source>
        <dbReference type="Proteomes" id="UP000297549"/>
    </source>
</evidence>
<dbReference type="PANTHER" id="PTHR43133:SF46">
    <property type="entry name" value="RNA POLYMERASE SIGMA-70 FACTOR ECF SUBFAMILY"/>
    <property type="match status" value="1"/>
</dbReference>
<dbReference type="NCBIfam" id="TIGR02985">
    <property type="entry name" value="Sig70_bacteroi1"/>
    <property type="match status" value="1"/>
</dbReference>
<dbReference type="SUPFAM" id="SSF88946">
    <property type="entry name" value="Sigma2 domain of RNA polymerase sigma factors"/>
    <property type="match status" value="1"/>
</dbReference>
<dbReference type="InterPro" id="IPR013324">
    <property type="entry name" value="RNA_pol_sigma_r3/r4-like"/>
</dbReference>
<evidence type="ECO:0000256" key="2">
    <source>
        <dbReference type="ARBA" id="ARBA00023015"/>
    </source>
</evidence>